<dbReference type="Proteomes" id="UP000000844">
    <property type="component" value="Chromosome"/>
</dbReference>
<dbReference type="STRING" id="446470.Snas_2452"/>
<dbReference type="AlphaFoldDB" id="D3Q4V5"/>
<gene>
    <name evidence="1" type="ordered locus">Snas_2452</name>
</gene>
<dbReference type="RefSeq" id="WP_013017706.1">
    <property type="nucleotide sequence ID" value="NC_013947.1"/>
</dbReference>
<keyword evidence="2" id="KW-1185">Reference proteome</keyword>
<protein>
    <submittedName>
        <fullName evidence="1">Cupin family protein</fullName>
    </submittedName>
</protein>
<dbReference type="SUPFAM" id="SSF51197">
    <property type="entry name" value="Clavaminate synthase-like"/>
    <property type="match status" value="1"/>
</dbReference>
<dbReference type="OrthoDB" id="4518480at2"/>
<proteinExistence type="predicted"/>
<sequence>MTETSVAVEDTLDWDVFAEKYWDRAPVLYRRVPRAPFLAEEALSAAITASAPGAADVIPDIVRLTCEGRRLLTARGRVPCASDTDFDSYAARVTTALDGERHALVIAGFHPHNPDMWDRQRAFFHPLWERVGLPMTSAITTLFHGNYEHSPVGVHKDRFGTFMYVLSGRKRMRMWPHRPWSHDASTILDYARYLDTSIAAEAGPGQLMYWPASHFHVGETVGSEPATSVNVGVPREGRRVEFEMTDLLTDLPASALTDPDAYLETRMPPIDVDPFVDPADAATGLPLALRQGMDQAVSLLERSWEGERRLAVTLNRYTAGGFRPVPDPVPRPELTDATRLRRAPGATVLWARADDATALCSGNGHTASARPSPKAITALLDRLDANATPATVAELLDAVGEPEREHCRELLAELCAFRVATVE</sequence>
<organism evidence="1 2">
    <name type="scientific">Stackebrandtia nassauensis (strain DSM 44728 / CIP 108903 / NRRL B-16338 / NBRC 102104 / LLR-40K-21)</name>
    <dbReference type="NCBI Taxonomy" id="446470"/>
    <lineage>
        <taxon>Bacteria</taxon>
        <taxon>Bacillati</taxon>
        <taxon>Actinomycetota</taxon>
        <taxon>Actinomycetes</taxon>
        <taxon>Glycomycetales</taxon>
        <taxon>Glycomycetaceae</taxon>
        <taxon>Stackebrandtia</taxon>
    </lineage>
</organism>
<evidence type="ECO:0000313" key="1">
    <source>
        <dbReference type="EMBL" id="ADD42135.1"/>
    </source>
</evidence>
<dbReference type="HOGENOM" id="CLU_051161_0_0_11"/>
<reference evidence="1 2" key="1">
    <citation type="journal article" date="2009" name="Stand. Genomic Sci.">
        <title>Complete genome sequence of Stackebrandtia nassauensis type strain (LLR-40K-21).</title>
        <authorList>
            <person name="Munk C."/>
            <person name="Lapidus A."/>
            <person name="Copeland A."/>
            <person name="Jando M."/>
            <person name="Mayilraj S."/>
            <person name="Glavina Del Rio T."/>
            <person name="Nolan M."/>
            <person name="Chen F."/>
            <person name="Lucas S."/>
            <person name="Tice H."/>
            <person name="Cheng J.F."/>
            <person name="Han C."/>
            <person name="Detter J.C."/>
            <person name="Bruce D."/>
            <person name="Goodwin L."/>
            <person name="Chain P."/>
            <person name="Pitluck S."/>
            <person name="Goker M."/>
            <person name="Ovchinikova G."/>
            <person name="Pati A."/>
            <person name="Ivanova N."/>
            <person name="Mavromatis K."/>
            <person name="Chen A."/>
            <person name="Palaniappan K."/>
            <person name="Land M."/>
            <person name="Hauser L."/>
            <person name="Chang Y.J."/>
            <person name="Jeffries C.D."/>
            <person name="Bristow J."/>
            <person name="Eisen J.A."/>
            <person name="Markowitz V."/>
            <person name="Hugenholtz P."/>
            <person name="Kyrpides N.C."/>
            <person name="Klenk H.P."/>
        </authorList>
    </citation>
    <scope>NUCLEOTIDE SEQUENCE [LARGE SCALE GENOMIC DNA]</scope>
    <source>
        <strain evidence="2">DSM 44728 / CIP 108903 / NRRL B-16338 / NBRC 102104 / LLR-40K-21</strain>
    </source>
</reference>
<dbReference type="Gene3D" id="2.60.120.650">
    <property type="entry name" value="Cupin"/>
    <property type="match status" value="1"/>
</dbReference>
<evidence type="ECO:0000313" key="2">
    <source>
        <dbReference type="Proteomes" id="UP000000844"/>
    </source>
</evidence>
<name>D3Q4V5_STANL</name>
<dbReference type="KEGG" id="sna:Snas_2452"/>
<dbReference type="EMBL" id="CP001778">
    <property type="protein sequence ID" value="ADD42135.1"/>
    <property type="molecule type" value="Genomic_DNA"/>
</dbReference>
<dbReference type="eggNOG" id="COG2850">
    <property type="taxonomic scope" value="Bacteria"/>
</dbReference>
<accession>D3Q4V5</accession>